<comment type="caution">
    <text evidence="2">The sequence shown here is derived from an EMBL/GenBank/DDBJ whole genome shotgun (WGS) entry which is preliminary data.</text>
</comment>
<dbReference type="GO" id="GO:0003824">
    <property type="term" value="F:catalytic activity"/>
    <property type="evidence" value="ECO:0007669"/>
    <property type="project" value="UniProtKB-ARBA"/>
</dbReference>
<dbReference type="Gene3D" id="3.40.50.1820">
    <property type="entry name" value="alpha/beta hydrolase"/>
    <property type="match status" value="1"/>
</dbReference>
<evidence type="ECO:0000259" key="1">
    <source>
        <dbReference type="Pfam" id="PF12697"/>
    </source>
</evidence>
<dbReference type="PANTHER" id="PTHR37017">
    <property type="entry name" value="AB HYDROLASE-1 DOMAIN-CONTAINING PROTEIN-RELATED"/>
    <property type="match status" value="1"/>
</dbReference>
<accession>A0A4R7G625</accession>
<organism evidence="2 3">
    <name type="scientific">Nesterenkonia aurantiaca</name>
    <dbReference type="NCBI Taxonomy" id="1436010"/>
    <lineage>
        <taxon>Bacteria</taxon>
        <taxon>Bacillati</taxon>
        <taxon>Actinomycetota</taxon>
        <taxon>Actinomycetes</taxon>
        <taxon>Micrococcales</taxon>
        <taxon>Micrococcaceae</taxon>
        <taxon>Nesterenkonia</taxon>
    </lineage>
</organism>
<dbReference type="PANTHER" id="PTHR37017:SF11">
    <property type="entry name" value="ESTERASE_LIPASE_THIOESTERASE DOMAIN-CONTAINING PROTEIN"/>
    <property type="match status" value="1"/>
</dbReference>
<sequence>MTTPLLFLSGAGLPTWIWDAVRSRVEAPSSVAPRPRSGETVSDYARTALEAAPVERFLLVAHSSGGVVAAELARLAAPDRITGVLAIAALIPRADASFVSSLPFPQRLILPLVMQVAGTRPSEAAIRTGLGTGLGETTTQHLVADFSPEPREYFTSRAANPAALSALPARGYVVTTEDAEIPSTLQRRFATRLHPTETFEVRAGHLPMLTDPEVVAAAIGALDDRSGA</sequence>
<dbReference type="InterPro" id="IPR000073">
    <property type="entry name" value="AB_hydrolase_1"/>
</dbReference>
<name>A0A4R7G625_9MICC</name>
<gene>
    <name evidence="2" type="ORF">EV640_102180</name>
</gene>
<proteinExistence type="predicted"/>
<dbReference type="RefSeq" id="WP_133725864.1">
    <property type="nucleotide sequence ID" value="NZ_SOAN01000002.1"/>
</dbReference>
<keyword evidence="3" id="KW-1185">Reference proteome</keyword>
<dbReference type="EMBL" id="SOAN01000002">
    <property type="protein sequence ID" value="TDS86885.1"/>
    <property type="molecule type" value="Genomic_DNA"/>
</dbReference>
<protein>
    <submittedName>
        <fullName evidence="2">Pimeloyl-ACP methyl ester carboxylesterase</fullName>
    </submittedName>
</protein>
<dbReference type="InterPro" id="IPR052897">
    <property type="entry name" value="Sec-Metab_Biosynth_Hydrolase"/>
</dbReference>
<dbReference type="Proteomes" id="UP000294506">
    <property type="component" value="Unassembled WGS sequence"/>
</dbReference>
<feature type="domain" description="AB hydrolase-1" evidence="1">
    <location>
        <begin position="5"/>
        <end position="218"/>
    </location>
</feature>
<dbReference type="Pfam" id="PF12697">
    <property type="entry name" value="Abhydrolase_6"/>
    <property type="match status" value="1"/>
</dbReference>
<dbReference type="AlphaFoldDB" id="A0A4R7G625"/>
<evidence type="ECO:0000313" key="3">
    <source>
        <dbReference type="Proteomes" id="UP000294506"/>
    </source>
</evidence>
<dbReference type="SUPFAM" id="SSF53474">
    <property type="entry name" value="alpha/beta-Hydrolases"/>
    <property type="match status" value="1"/>
</dbReference>
<dbReference type="InterPro" id="IPR029058">
    <property type="entry name" value="AB_hydrolase_fold"/>
</dbReference>
<evidence type="ECO:0000313" key="2">
    <source>
        <dbReference type="EMBL" id="TDS86885.1"/>
    </source>
</evidence>
<reference evidence="2 3" key="1">
    <citation type="submission" date="2019-03" db="EMBL/GenBank/DDBJ databases">
        <title>Genomic Encyclopedia of Type Strains, Phase III (KMG-III): the genomes of soil and plant-associated and newly described type strains.</title>
        <authorList>
            <person name="Whitman W."/>
        </authorList>
    </citation>
    <scope>NUCLEOTIDE SEQUENCE [LARGE SCALE GENOMIC DNA]</scope>
    <source>
        <strain evidence="2 3">DSM 27373</strain>
    </source>
</reference>